<keyword evidence="3" id="KW-1185">Reference proteome</keyword>
<feature type="region of interest" description="Disordered" evidence="1">
    <location>
        <begin position="175"/>
        <end position="197"/>
    </location>
</feature>
<reference evidence="4" key="2">
    <citation type="submission" date="2020-04" db="EMBL/GenBank/DDBJ databases">
        <authorList>
            <consortium name="NCBI Genome Project"/>
        </authorList>
    </citation>
    <scope>NUCLEOTIDE SEQUENCE</scope>
    <source>
        <strain evidence="4">CBS 781.70</strain>
    </source>
</reference>
<dbReference type="OrthoDB" id="3477286at2759"/>
<reference evidence="4" key="3">
    <citation type="submission" date="2025-04" db="UniProtKB">
        <authorList>
            <consortium name="RefSeq"/>
        </authorList>
    </citation>
    <scope>IDENTIFICATION</scope>
    <source>
        <strain evidence="4">CBS 781.70</strain>
    </source>
</reference>
<evidence type="ECO:0000313" key="3">
    <source>
        <dbReference type="Proteomes" id="UP000504638"/>
    </source>
</evidence>
<reference evidence="2 4" key="1">
    <citation type="submission" date="2020-01" db="EMBL/GenBank/DDBJ databases">
        <authorList>
            <consortium name="DOE Joint Genome Institute"/>
            <person name="Haridas S."/>
            <person name="Albert R."/>
            <person name="Binder M."/>
            <person name="Bloem J."/>
            <person name="Labutti K."/>
            <person name="Salamov A."/>
            <person name="Andreopoulos B."/>
            <person name="Baker S.E."/>
            <person name="Barry K."/>
            <person name="Bills G."/>
            <person name="Bluhm B.H."/>
            <person name="Cannon C."/>
            <person name="Castanera R."/>
            <person name="Culley D.E."/>
            <person name="Daum C."/>
            <person name="Ezra D."/>
            <person name="Gonzalez J.B."/>
            <person name="Henrissat B."/>
            <person name="Kuo A."/>
            <person name="Liang C."/>
            <person name="Lipzen A."/>
            <person name="Lutzoni F."/>
            <person name="Magnuson J."/>
            <person name="Mondo S."/>
            <person name="Nolan M."/>
            <person name="Ohm R."/>
            <person name="Pangilinan J."/>
            <person name="Park H.-J."/>
            <person name="Ramirez L."/>
            <person name="Alfaro M."/>
            <person name="Sun H."/>
            <person name="Tritt A."/>
            <person name="Yoshinaga Y."/>
            <person name="Zwiers L.-H."/>
            <person name="Turgeon B.G."/>
            <person name="Goodwin S.B."/>
            <person name="Spatafora J.W."/>
            <person name="Crous P.W."/>
            <person name="Grigoriev I.V."/>
        </authorList>
    </citation>
    <scope>NUCLEOTIDE SEQUENCE</scope>
    <source>
        <strain evidence="2 4">CBS 781.70</strain>
    </source>
</reference>
<dbReference type="GeneID" id="54423799"/>
<dbReference type="RefSeq" id="XP_033532647.1">
    <property type="nucleotide sequence ID" value="XM_033683229.1"/>
</dbReference>
<sequence length="197" mass="22171">MSRIECSLQVVNRAELDQYEYKALSCAWGDDDPFGQNKCRVSAAGKSMKPPVADYEKDVSDVYIEFVKHCVDKTGRLDTICRHWPLPIKKPRSRGVSKKGHRVREPVAVYEPMPSWIGMLKDSAYGSPGKYTGRRNGDSLVGRPFKRVYTASKGHDADCFFEETQMLEDQLTVQLNGTETNRTTSKSPQDTGEVNSN</sequence>
<proteinExistence type="predicted"/>
<protein>
    <submittedName>
        <fullName evidence="2 4">Uncharacterized protein</fullName>
    </submittedName>
</protein>
<evidence type="ECO:0000256" key="1">
    <source>
        <dbReference type="SAM" id="MobiDB-lite"/>
    </source>
</evidence>
<dbReference type="AlphaFoldDB" id="A0A6G1FZB2"/>
<evidence type="ECO:0000313" key="2">
    <source>
        <dbReference type="EMBL" id="KAF1811016.1"/>
    </source>
</evidence>
<dbReference type="Proteomes" id="UP000504638">
    <property type="component" value="Unplaced"/>
</dbReference>
<organism evidence="2">
    <name type="scientific">Eremomyces bilateralis CBS 781.70</name>
    <dbReference type="NCBI Taxonomy" id="1392243"/>
    <lineage>
        <taxon>Eukaryota</taxon>
        <taxon>Fungi</taxon>
        <taxon>Dikarya</taxon>
        <taxon>Ascomycota</taxon>
        <taxon>Pezizomycotina</taxon>
        <taxon>Dothideomycetes</taxon>
        <taxon>Dothideomycetes incertae sedis</taxon>
        <taxon>Eremomycetales</taxon>
        <taxon>Eremomycetaceae</taxon>
        <taxon>Eremomyces</taxon>
    </lineage>
</organism>
<gene>
    <name evidence="2 4" type="ORF">P152DRAFT_74063</name>
</gene>
<evidence type="ECO:0000313" key="4">
    <source>
        <dbReference type="RefSeq" id="XP_033532647.1"/>
    </source>
</evidence>
<name>A0A6G1FZB2_9PEZI</name>
<dbReference type="EMBL" id="ML975163">
    <property type="protein sequence ID" value="KAF1811016.1"/>
    <property type="molecule type" value="Genomic_DNA"/>
</dbReference>
<accession>A0A6G1FZB2</accession>